<sequence length="52" mass="5676">MLSLAYVDLLSLRALQDEAANPPQRPVQPEPQQPDLAAAHAIDMPGAQDQKR</sequence>
<organism evidence="2 3">
    <name type="scientific">Streptomyces alkaliterrae</name>
    <dbReference type="NCBI Taxonomy" id="2213162"/>
    <lineage>
        <taxon>Bacteria</taxon>
        <taxon>Bacillati</taxon>
        <taxon>Actinomycetota</taxon>
        <taxon>Actinomycetes</taxon>
        <taxon>Kitasatosporales</taxon>
        <taxon>Streptomycetaceae</taxon>
        <taxon>Streptomyces</taxon>
    </lineage>
</organism>
<dbReference type="AlphaFoldDB" id="A0A7W3X1H2"/>
<reference evidence="3" key="1">
    <citation type="submission" date="2020-05" db="EMBL/GenBank/DDBJ databases">
        <title>Classification of alakaliphilic streptomycetes isolated from an alkaline soil next to Lonar Crater, India and a proposal for the recognition of Streptomyces alkaliterrae sp. nov.</title>
        <authorList>
            <person name="Golinska P."/>
        </authorList>
    </citation>
    <scope>NUCLEOTIDE SEQUENCE [LARGE SCALE GENOMIC DNA]</scope>
    <source>
        <strain evidence="3">OF8</strain>
    </source>
</reference>
<evidence type="ECO:0000313" key="2">
    <source>
        <dbReference type="EMBL" id="MBB1262388.1"/>
    </source>
</evidence>
<dbReference type="EMBL" id="JABJXA010000333">
    <property type="protein sequence ID" value="MBB1262388.1"/>
    <property type="molecule type" value="Genomic_DNA"/>
</dbReference>
<feature type="compositionally biased region" description="Pro residues" evidence="1">
    <location>
        <begin position="23"/>
        <end position="32"/>
    </location>
</feature>
<feature type="region of interest" description="Disordered" evidence="1">
    <location>
        <begin position="17"/>
        <end position="52"/>
    </location>
</feature>
<proteinExistence type="predicted"/>
<gene>
    <name evidence="2" type="ORF">H3147_26830</name>
</gene>
<evidence type="ECO:0000256" key="1">
    <source>
        <dbReference type="SAM" id="MobiDB-lite"/>
    </source>
</evidence>
<name>A0A7W3X1H2_9ACTN</name>
<comment type="caution">
    <text evidence="2">The sequence shown here is derived from an EMBL/GenBank/DDBJ whole genome shotgun (WGS) entry which is preliminary data.</text>
</comment>
<protein>
    <submittedName>
        <fullName evidence="2">Uncharacterized protein</fullName>
    </submittedName>
</protein>
<evidence type="ECO:0000313" key="3">
    <source>
        <dbReference type="Proteomes" id="UP000517765"/>
    </source>
</evidence>
<accession>A0A7W3X1H2</accession>
<dbReference type="Proteomes" id="UP000517765">
    <property type="component" value="Unassembled WGS sequence"/>
</dbReference>
<dbReference type="RefSeq" id="WP_153507432.1">
    <property type="nucleotide sequence ID" value="NZ_JABJXA010000333.1"/>
</dbReference>